<dbReference type="EMBL" id="CAACVG010003944">
    <property type="protein sequence ID" value="VEN37970.1"/>
    <property type="molecule type" value="Genomic_DNA"/>
</dbReference>
<keyword evidence="2" id="KW-1185">Reference proteome</keyword>
<gene>
    <name evidence="1" type="ORF">CALMAC_LOCUS3019</name>
</gene>
<accession>A0A653BR35</accession>
<sequence length="19" mass="2266">MGILFNLELVLHQEVMSYE</sequence>
<evidence type="ECO:0000313" key="1">
    <source>
        <dbReference type="EMBL" id="VEN37970.1"/>
    </source>
</evidence>
<protein>
    <submittedName>
        <fullName evidence="1">Uncharacterized protein</fullName>
    </submittedName>
</protein>
<dbReference type="Proteomes" id="UP000410492">
    <property type="component" value="Unassembled WGS sequence"/>
</dbReference>
<dbReference type="AlphaFoldDB" id="A0A653BR35"/>
<reference evidence="1 2" key="1">
    <citation type="submission" date="2019-01" db="EMBL/GenBank/DDBJ databases">
        <authorList>
            <person name="Sayadi A."/>
        </authorList>
    </citation>
    <scope>NUCLEOTIDE SEQUENCE [LARGE SCALE GENOMIC DNA]</scope>
</reference>
<organism evidence="1 2">
    <name type="scientific">Callosobruchus maculatus</name>
    <name type="common">Southern cowpea weevil</name>
    <name type="synonym">Pulse bruchid</name>
    <dbReference type="NCBI Taxonomy" id="64391"/>
    <lineage>
        <taxon>Eukaryota</taxon>
        <taxon>Metazoa</taxon>
        <taxon>Ecdysozoa</taxon>
        <taxon>Arthropoda</taxon>
        <taxon>Hexapoda</taxon>
        <taxon>Insecta</taxon>
        <taxon>Pterygota</taxon>
        <taxon>Neoptera</taxon>
        <taxon>Endopterygota</taxon>
        <taxon>Coleoptera</taxon>
        <taxon>Polyphaga</taxon>
        <taxon>Cucujiformia</taxon>
        <taxon>Chrysomeloidea</taxon>
        <taxon>Chrysomelidae</taxon>
        <taxon>Bruchinae</taxon>
        <taxon>Bruchini</taxon>
        <taxon>Callosobruchus</taxon>
    </lineage>
</organism>
<name>A0A653BR35_CALMS</name>
<proteinExistence type="predicted"/>
<evidence type="ECO:0000313" key="2">
    <source>
        <dbReference type="Proteomes" id="UP000410492"/>
    </source>
</evidence>